<keyword evidence="1" id="KW-1133">Transmembrane helix</keyword>
<keyword evidence="1" id="KW-0472">Membrane</keyword>
<dbReference type="OrthoDB" id="2428698at2"/>
<organism evidence="2 3">
    <name type="scientific">Metabacillus litoralis</name>
    <dbReference type="NCBI Taxonomy" id="152268"/>
    <lineage>
        <taxon>Bacteria</taxon>
        <taxon>Bacillati</taxon>
        <taxon>Bacillota</taxon>
        <taxon>Bacilli</taxon>
        <taxon>Bacillales</taxon>
        <taxon>Bacillaceae</taxon>
        <taxon>Metabacillus</taxon>
    </lineage>
</organism>
<evidence type="ECO:0000313" key="2">
    <source>
        <dbReference type="EMBL" id="TXC92772.1"/>
    </source>
</evidence>
<evidence type="ECO:0000313" key="3">
    <source>
        <dbReference type="Proteomes" id="UP000321363"/>
    </source>
</evidence>
<proteinExistence type="predicted"/>
<name>A0A5C6WAA4_9BACI</name>
<dbReference type="EMBL" id="VOQF01000001">
    <property type="protein sequence ID" value="TXC92772.1"/>
    <property type="molecule type" value="Genomic_DNA"/>
</dbReference>
<keyword evidence="1" id="KW-0812">Transmembrane</keyword>
<accession>A0A5C6WAA4</accession>
<dbReference type="Proteomes" id="UP000321363">
    <property type="component" value="Unassembled WGS sequence"/>
</dbReference>
<comment type="caution">
    <text evidence="2">The sequence shown here is derived from an EMBL/GenBank/DDBJ whole genome shotgun (WGS) entry which is preliminary data.</text>
</comment>
<feature type="transmembrane region" description="Helical" evidence="1">
    <location>
        <begin position="44"/>
        <end position="63"/>
    </location>
</feature>
<feature type="transmembrane region" description="Helical" evidence="1">
    <location>
        <begin position="21"/>
        <end position="38"/>
    </location>
</feature>
<protein>
    <submittedName>
        <fullName evidence="2">Uncharacterized protein</fullName>
    </submittedName>
</protein>
<reference evidence="2 3" key="1">
    <citation type="journal article" date="2005" name="Int. J. Syst. Evol. Microbiol.">
        <title>Bacillus litoralis sp. nov., isolated from a tidal flat of the Yellow Sea in Korea.</title>
        <authorList>
            <person name="Yoon J.H."/>
            <person name="Oh T.K."/>
        </authorList>
    </citation>
    <scope>NUCLEOTIDE SEQUENCE [LARGE SCALE GENOMIC DNA]</scope>
    <source>
        <strain evidence="2 3">SW-211</strain>
    </source>
</reference>
<evidence type="ECO:0000256" key="1">
    <source>
        <dbReference type="SAM" id="Phobius"/>
    </source>
</evidence>
<sequence length="64" mass="6991">MKKEGRYLSSDGSSKLARWREKYGSLVIALCCLCSTITSWGDNWILTGILLLGVLICGTIGILI</sequence>
<keyword evidence="3" id="KW-1185">Reference proteome</keyword>
<dbReference type="AlphaFoldDB" id="A0A5C6WAA4"/>
<gene>
    <name evidence="2" type="ORF">FS935_00800</name>
</gene>